<feature type="transmembrane region" description="Helical" evidence="7">
    <location>
        <begin position="192"/>
        <end position="218"/>
    </location>
</feature>
<dbReference type="InterPro" id="IPR050882">
    <property type="entry name" value="Prepilin_peptidase/N-MTase"/>
</dbReference>
<dbReference type="PANTHER" id="PTHR30487">
    <property type="entry name" value="TYPE 4 PREPILIN-LIKE PROTEINS LEADER PEPTIDE-PROCESSING ENZYME"/>
    <property type="match status" value="1"/>
</dbReference>
<evidence type="ECO:0000256" key="1">
    <source>
        <dbReference type="ARBA" id="ARBA00004651"/>
    </source>
</evidence>
<evidence type="ECO:0000256" key="6">
    <source>
        <dbReference type="ARBA" id="ARBA00023136"/>
    </source>
</evidence>
<dbReference type="GO" id="GO:0004190">
    <property type="term" value="F:aspartic-type endopeptidase activity"/>
    <property type="evidence" value="ECO:0007669"/>
    <property type="project" value="InterPro"/>
</dbReference>
<gene>
    <name evidence="10" type="ORF">CO073_04840</name>
</gene>
<feature type="non-terminal residue" evidence="10">
    <location>
        <position position="241"/>
    </location>
</feature>
<keyword evidence="6 7" id="KW-0472">Membrane</keyword>
<dbReference type="AlphaFoldDB" id="A0A2M8DPY0"/>
<evidence type="ECO:0000256" key="4">
    <source>
        <dbReference type="ARBA" id="ARBA00022692"/>
    </source>
</evidence>
<sequence>MIYLFIFILGLIIGSFLNAVIYRMHSGDSIVKGHSHCPQCQHQLGVKDLIPVFSWLWLRGKCRYCQAKISWQYPLVELATAILFVLGYFVLVAPVVMVSFIVWLSYLYYLIAISFLIVIFVFDHQHGLILDVVSLPLIVIAILFTIFLGQDILMYLLAGLVGFAWFGWQYAISKGNWIGGGDLRLGLAMGLLLGWPKIIFALFMAYIVGAIVGVYLLATKKKDRQSQIPFGTFLSAATIIT</sequence>
<evidence type="ECO:0000259" key="8">
    <source>
        <dbReference type="Pfam" id="PF01478"/>
    </source>
</evidence>
<dbReference type="InterPro" id="IPR000045">
    <property type="entry name" value="Prepilin_IV_endopep_pep"/>
</dbReference>
<dbReference type="EMBL" id="PFSY01000224">
    <property type="protein sequence ID" value="PJC00958.1"/>
    <property type="molecule type" value="Genomic_DNA"/>
</dbReference>
<keyword evidence="5 7" id="KW-1133">Transmembrane helix</keyword>
<evidence type="ECO:0000313" key="11">
    <source>
        <dbReference type="Proteomes" id="UP000230136"/>
    </source>
</evidence>
<accession>A0A2M8DPY0</accession>
<feature type="transmembrane region" description="Helical" evidence="7">
    <location>
        <begin position="155"/>
        <end position="172"/>
    </location>
</feature>
<feature type="transmembrane region" description="Helical" evidence="7">
    <location>
        <begin position="78"/>
        <end position="99"/>
    </location>
</feature>
<dbReference type="Pfam" id="PF01478">
    <property type="entry name" value="Peptidase_A24"/>
    <property type="match status" value="1"/>
</dbReference>
<evidence type="ECO:0000313" key="10">
    <source>
        <dbReference type="EMBL" id="PJC00958.1"/>
    </source>
</evidence>
<comment type="subcellular location">
    <subcellularLocation>
        <location evidence="1">Cell membrane</location>
        <topology evidence="1">Multi-pass membrane protein</topology>
    </subcellularLocation>
</comment>
<evidence type="ECO:0000256" key="5">
    <source>
        <dbReference type="ARBA" id="ARBA00022989"/>
    </source>
</evidence>
<feature type="domain" description="Prepilin type IV endopeptidase peptidase" evidence="8">
    <location>
        <begin position="110"/>
        <end position="214"/>
    </location>
</feature>
<keyword evidence="4 7" id="KW-0812">Transmembrane</keyword>
<protein>
    <submittedName>
        <fullName evidence="10">Prepilin peptidase</fullName>
    </submittedName>
</protein>
<dbReference type="Gene3D" id="1.20.120.1220">
    <property type="match status" value="1"/>
</dbReference>
<feature type="transmembrane region" description="Helical" evidence="7">
    <location>
        <begin position="128"/>
        <end position="148"/>
    </location>
</feature>
<evidence type="ECO:0000256" key="7">
    <source>
        <dbReference type="SAM" id="Phobius"/>
    </source>
</evidence>
<evidence type="ECO:0000256" key="3">
    <source>
        <dbReference type="ARBA" id="ARBA00022475"/>
    </source>
</evidence>
<proteinExistence type="inferred from homology"/>
<dbReference type="PANTHER" id="PTHR30487:SF0">
    <property type="entry name" value="PREPILIN LEADER PEPTIDASE_N-METHYLTRANSFERASE-RELATED"/>
    <property type="match status" value="1"/>
</dbReference>
<comment type="similarity">
    <text evidence="2">Belongs to the peptidase A24 family.</text>
</comment>
<keyword evidence="3" id="KW-1003">Cell membrane</keyword>
<feature type="domain" description="Prepilin peptidase A24 N-terminal" evidence="9">
    <location>
        <begin position="8"/>
        <end position="88"/>
    </location>
</feature>
<dbReference type="Proteomes" id="UP000230136">
    <property type="component" value="Unassembled WGS sequence"/>
</dbReference>
<dbReference type="GO" id="GO:0006465">
    <property type="term" value="P:signal peptide processing"/>
    <property type="evidence" value="ECO:0007669"/>
    <property type="project" value="TreeGrafter"/>
</dbReference>
<comment type="caution">
    <text evidence="10">The sequence shown here is derived from an EMBL/GenBank/DDBJ whole genome shotgun (WGS) entry which is preliminary data.</text>
</comment>
<dbReference type="InterPro" id="IPR010627">
    <property type="entry name" value="Prepilin_pept_A24_N"/>
</dbReference>
<evidence type="ECO:0000259" key="9">
    <source>
        <dbReference type="Pfam" id="PF06750"/>
    </source>
</evidence>
<name>A0A2M8DPY0_9BACT</name>
<organism evidence="10 11">
    <name type="scientific">Candidatus Komeilibacteria bacterium CG_4_9_14_0_8_um_filter_36_9</name>
    <dbReference type="NCBI Taxonomy" id="1974473"/>
    <lineage>
        <taxon>Bacteria</taxon>
        <taxon>Candidatus Komeiliibacteriota</taxon>
    </lineage>
</organism>
<evidence type="ECO:0000256" key="2">
    <source>
        <dbReference type="ARBA" id="ARBA00005801"/>
    </source>
</evidence>
<reference evidence="11" key="1">
    <citation type="submission" date="2017-09" db="EMBL/GenBank/DDBJ databases">
        <title>Depth-based differentiation of microbial function through sediment-hosted aquifers and enrichment of novel symbionts in the deep terrestrial subsurface.</title>
        <authorList>
            <person name="Probst A.J."/>
            <person name="Ladd B."/>
            <person name="Jarett J.K."/>
            <person name="Geller-Mcgrath D.E."/>
            <person name="Sieber C.M.K."/>
            <person name="Emerson J.B."/>
            <person name="Anantharaman K."/>
            <person name="Thomas B.C."/>
            <person name="Malmstrom R."/>
            <person name="Stieglmeier M."/>
            <person name="Klingl A."/>
            <person name="Woyke T."/>
            <person name="Ryan C.M."/>
            <person name="Banfield J.F."/>
        </authorList>
    </citation>
    <scope>NUCLEOTIDE SEQUENCE [LARGE SCALE GENOMIC DNA]</scope>
</reference>
<feature type="transmembrane region" description="Helical" evidence="7">
    <location>
        <begin position="106"/>
        <end position="122"/>
    </location>
</feature>
<dbReference type="Pfam" id="PF06750">
    <property type="entry name" value="A24_N_bact"/>
    <property type="match status" value="1"/>
</dbReference>
<dbReference type="GO" id="GO:0005886">
    <property type="term" value="C:plasma membrane"/>
    <property type="evidence" value="ECO:0007669"/>
    <property type="project" value="UniProtKB-SubCell"/>
</dbReference>